<keyword evidence="2" id="KW-1185">Reference proteome</keyword>
<dbReference type="Proteomes" id="UP001160148">
    <property type="component" value="Unassembled WGS sequence"/>
</dbReference>
<dbReference type="InterPro" id="IPR012337">
    <property type="entry name" value="RNaseH-like_sf"/>
</dbReference>
<comment type="caution">
    <text evidence="1">The sequence shown here is derived from an EMBL/GenBank/DDBJ whole genome shotgun (WGS) entry which is preliminary data.</text>
</comment>
<name>A0AAV0Y2Z1_9HEMI</name>
<proteinExistence type="predicted"/>
<gene>
    <name evidence="1" type="ORF">MEUPH1_LOCUS28364</name>
</gene>
<dbReference type="GO" id="GO:0003676">
    <property type="term" value="F:nucleic acid binding"/>
    <property type="evidence" value="ECO:0007669"/>
    <property type="project" value="InterPro"/>
</dbReference>
<reference evidence="1 2" key="1">
    <citation type="submission" date="2023-01" db="EMBL/GenBank/DDBJ databases">
        <authorList>
            <person name="Whitehead M."/>
        </authorList>
    </citation>
    <scope>NUCLEOTIDE SEQUENCE [LARGE SCALE GENOMIC DNA]</scope>
</reference>
<organism evidence="1 2">
    <name type="scientific">Macrosiphum euphorbiae</name>
    <name type="common">potato aphid</name>
    <dbReference type="NCBI Taxonomy" id="13131"/>
    <lineage>
        <taxon>Eukaryota</taxon>
        <taxon>Metazoa</taxon>
        <taxon>Ecdysozoa</taxon>
        <taxon>Arthropoda</taxon>
        <taxon>Hexapoda</taxon>
        <taxon>Insecta</taxon>
        <taxon>Pterygota</taxon>
        <taxon>Neoptera</taxon>
        <taxon>Paraneoptera</taxon>
        <taxon>Hemiptera</taxon>
        <taxon>Sternorrhyncha</taxon>
        <taxon>Aphidomorpha</taxon>
        <taxon>Aphidoidea</taxon>
        <taxon>Aphididae</taxon>
        <taxon>Macrosiphini</taxon>
        <taxon>Macrosiphum</taxon>
    </lineage>
</organism>
<dbReference type="SUPFAM" id="SSF53098">
    <property type="entry name" value="Ribonuclease H-like"/>
    <property type="match status" value="1"/>
</dbReference>
<dbReference type="InterPro" id="IPR036397">
    <property type="entry name" value="RNaseH_sf"/>
</dbReference>
<evidence type="ECO:0000313" key="1">
    <source>
        <dbReference type="EMBL" id="CAI6374776.1"/>
    </source>
</evidence>
<dbReference type="EMBL" id="CARXXK010001250">
    <property type="protein sequence ID" value="CAI6374776.1"/>
    <property type="molecule type" value="Genomic_DNA"/>
</dbReference>
<accession>A0AAV0Y2Z1</accession>
<sequence>MTELMNKIICNSLTHYVNKNQKDWVLYYKLVVFAYNTCPSSRLKISPFFLLHGIEANQPLDNKIIPDNDNCYSLIKSLEKLQEIRKEIPSIIQNEQQIQKLNYDRSHKTFNILLGQKVLKEVE</sequence>
<dbReference type="Gene3D" id="3.30.420.10">
    <property type="entry name" value="Ribonuclease H-like superfamily/Ribonuclease H"/>
    <property type="match status" value="1"/>
</dbReference>
<dbReference type="AlphaFoldDB" id="A0AAV0Y2Z1"/>
<evidence type="ECO:0000313" key="2">
    <source>
        <dbReference type="Proteomes" id="UP001160148"/>
    </source>
</evidence>
<protein>
    <submittedName>
        <fullName evidence="1">Uncharacterized protein</fullName>
    </submittedName>
</protein>